<reference evidence="11" key="1">
    <citation type="submission" date="2024-01" db="EMBL/GenBank/DDBJ databases">
        <title>The first autotrophic representatives of the genus Thermodesulfovibrio.</title>
        <authorList>
            <person name="Maltseva A.I."/>
            <person name="Elcheninov A.G."/>
            <person name="Kublanov I.V."/>
            <person name="Lebedinsky A.V."/>
            <person name="Frolov E.N."/>
        </authorList>
    </citation>
    <scope>NUCLEOTIDE SEQUENCE</scope>
    <source>
        <strain evidence="11">3462-1</strain>
    </source>
</reference>
<name>A0AAU8H6N2_9BACT</name>
<comment type="cofactor">
    <cofactor evidence="8">
        <name>dipyrromethane</name>
        <dbReference type="ChEBI" id="CHEBI:60342"/>
    </cofactor>
    <text evidence="8">Binds 1 dipyrromethane group covalently.</text>
</comment>
<feature type="domain" description="Porphobilinogen deaminase N-terminal" evidence="9">
    <location>
        <begin position="10"/>
        <end position="216"/>
    </location>
</feature>
<evidence type="ECO:0000313" key="11">
    <source>
        <dbReference type="EMBL" id="XCH49172.1"/>
    </source>
</evidence>
<evidence type="ECO:0000259" key="9">
    <source>
        <dbReference type="Pfam" id="PF01379"/>
    </source>
</evidence>
<keyword evidence="5 8" id="KW-0808">Transferase</keyword>
<feature type="domain" description="Porphobilinogen deaminase C-terminal" evidence="10">
    <location>
        <begin position="230"/>
        <end position="305"/>
    </location>
</feature>
<dbReference type="EC" id="2.5.1.61" evidence="8"/>
<dbReference type="PIRSF" id="PIRSF001438">
    <property type="entry name" value="4pyrrol_synth_OHMeBilane_synth"/>
    <property type="match status" value="1"/>
</dbReference>
<dbReference type="InterPro" id="IPR036803">
    <property type="entry name" value="Porphobilinogen_deaminase_C_sf"/>
</dbReference>
<accession>A0AAU8H6N2</accession>
<dbReference type="GO" id="GO:0005737">
    <property type="term" value="C:cytoplasm"/>
    <property type="evidence" value="ECO:0007669"/>
    <property type="project" value="UniProtKB-UniRule"/>
</dbReference>
<dbReference type="PANTHER" id="PTHR11557">
    <property type="entry name" value="PORPHOBILINOGEN DEAMINASE"/>
    <property type="match status" value="1"/>
</dbReference>
<dbReference type="PANTHER" id="PTHR11557:SF0">
    <property type="entry name" value="PORPHOBILINOGEN DEAMINASE"/>
    <property type="match status" value="1"/>
</dbReference>
<dbReference type="PROSITE" id="PS00533">
    <property type="entry name" value="PORPHOBILINOGEN_DEAM"/>
    <property type="match status" value="1"/>
</dbReference>
<comment type="catalytic activity">
    <reaction evidence="7 8">
        <text>4 porphobilinogen + H2O = hydroxymethylbilane + 4 NH4(+)</text>
        <dbReference type="Rhea" id="RHEA:13185"/>
        <dbReference type="ChEBI" id="CHEBI:15377"/>
        <dbReference type="ChEBI" id="CHEBI:28938"/>
        <dbReference type="ChEBI" id="CHEBI:57845"/>
        <dbReference type="ChEBI" id="CHEBI:58126"/>
        <dbReference type="EC" id="2.5.1.61"/>
    </reaction>
</comment>
<dbReference type="InterPro" id="IPR022419">
    <property type="entry name" value="Porphobilin_deaminase_cofac_BS"/>
</dbReference>
<evidence type="ECO:0000256" key="6">
    <source>
        <dbReference type="ARBA" id="ARBA00023244"/>
    </source>
</evidence>
<dbReference type="InterPro" id="IPR022417">
    <property type="entry name" value="Porphobilin_deaminase_N"/>
</dbReference>
<comment type="function">
    <text evidence="1 8">Tetrapolymerization of the monopyrrole PBG into the hydroxymethylbilane pre-uroporphyrinogen in several discrete steps.</text>
</comment>
<dbReference type="GO" id="GO:0004418">
    <property type="term" value="F:hydroxymethylbilane synthase activity"/>
    <property type="evidence" value="ECO:0007669"/>
    <property type="project" value="UniProtKB-UniRule"/>
</dbReference>
<comment type="miscellaneous">
    <text evidence="8">The porphobilinogen subunits are added to the dipyrromethane group.</text>
</comment>
<evidence type="ECO:0000256" key="7">
    <source>
        <dbReference type="ARBA" id="ARBA00048169"/>
    </source>
</evidence>
<dbReference type="InterPro" id="IPR022418">
    <property type="entry name" value="Porphobilinogen_deaminase_C"/>
</dbReference>
<dbReference type="SUPFAM" id="SSF53850">
    <property type="entry name" value="Periplasmic binding protein-like II"/>
    <property type="match status" value="1"/>
</dbReference>
<evidence type="ECO:0000256" key="2">
    <source>
        <dbReference type="ARBA" id="ARBA00004735"/>
    </source>
</evidence>
<dbReference type="CDD" id="cd13646">
    <property type="entry name" value="PBP2_EcHMBS_like"/>
    <property type="match status" value="1"/>
</dbReference>
<dbReference type="EMBL" id="CP144374">
    <property type="protein sequence ID" value="XCH49172.1"/>
    <property type="molecule type" value="Genomic_DNA"/>
</dbReference>
<dbReference type="SUPFAM" id="SSF54782">
    <property type="entry name" value="Porphobilinogen deaminase (hydroxymethylbilane synthase), C-terminal domain"/>
    <property type="match status" value="1"/>
</dbReference>
<evidence type="ECO:0000259" key="10">
    <source>
        <dbReference type="Pfam" id="PF03900"/>
    </source>
</evidence>
<dbReference type="Pfam" id="PF03900">
    <property type="entry name" value="Porphobil_deamC"/>
    <property type="match status" value="1"/>
</dbReference>
<organism evidence="11">
    <name type="scientific">Thermodesulfovibrio obliviosus</name>
    <dbReference type="NCBI Taxonomy" id="3118332"/>
    <lineage>
        <taxon>Bacteria</taxon>
        <taxon>Pseudomonadati</taxon>
        <taxon>Nitrospirota</taxon>
        <taxon>Thermodesulfovibrionia</taxon>
        <taxon>Thermodesulfovibrionales</taxon>
        <taxon>Thermodesulfovibrionaceae</taxon>
        <taxon>Thermodesulfovibrio</taxon>
    </lineage>
</organism>
<proteinExistence type="inferred from homology"/>
<dbReference type="Gene3D" id="3.30.160.40">
    <property type="entry name" value="Porphobilinogen deaminase, C-terminal domain"/>
    <property type="match status" value="1"/>
</dbReference>
<keyword evidence="6 8" id="KW-0627">Porphyrin biosynthesis</keyword>
<evidence type="ECO:0000256" key="4">
    <source>
        <dbReference type="ARBA" id="ARBA00011245"/>
    </source>
</evidence>
<sequence>MDLTVTRNKLVIGTRGSKLALWQANWVKEKLENLYPELRIEIEKIKTTGDKILDASLAKIGGKGLFVKEIEEALLSGRVDIAVHSMKDVPVEIPEGLHISAICEREDPKDAFISINGKSLKELEKGAVVGTSSLRRSVQLKALRGDLNIASLRGNVDTRLRKLKEGKFHAVVLAMAGLKRMGFEHMVTEPLSEDLMIPAVGQGAIGIETRIDDDFVNEIIKPLNHEETAICVLAERAFLSVVGGGCQVPLACHARIEKLQSSALSLKITAMIGDPEGKMPIIRGFRQGNMSQAQNLGVELAKELLERGGSRILEKIGVS</sequence>
<dbReference type="AlphaFoldDB" id="A0AAU8H6N2"/>
<protein>
    <recommendedName>
        <fullName evidence="8">Porphobilinogen deaminase</fullName>
        <shortName evidence="8">PBG</shortName>
        <ecNumber evidence="8">2.5.1.61</ecNumber>
    </recommendedName>
    <alternativeName>
        <fullName evidence="8">Hydroxymethylbilane synthase</fullName>
        <shortName evidence="8">HMBS</shortName>
    </alternativeName>
    <alternativeName>
        <fullName evidence="8">Pre-uroporphyrinogen synthase</fullName>
    </alternativeName>
</protein>
<comment type="similarity">
    <text evidence="3 8">Belongs to the HMBS family.</text>
</comment>
<dbReference type="GO" id="GO:0006782">
    <property type="term" value="P:protoporphyrinogen IX biosynthetic process"/>
    <property type="evidence" value="ECO:0007669"/>
    <property type="project" value="UniProtKB-UniRule"/>
</dbReference>
<comment type="pathway">
    <text evidence="2">Porphyrin-containing compound metabolism; protoporphyrin-IX biosynthesis; coproporphyrinogen-III from 5-aminolevulinate: step 2/4.</text>
</comment>
<dbReference type="FunFam" id="3.40.190.10:FF:000005">
    <property type="entry name" value="Porphobilinogen deaminase"/>
    <property type="match status" value="1"/>
</dbReference>
<evidence type="ECO:0000256" key="8">
    <source>
        <dbReference type="HAMAP-Rule" id="MF_00260"/>
    </source>
</evidence>
<dbReference type="FunFam" id="3.40.190.10:FF:000004">
    <property type="entry name" value="Porphobilinogen deaminase"/>
    <property type="match status" value="1"/>
</dbReference>
<dbReference type="HAMAP" id="MF_00260">
    <property type="entry name" value="Porphobil_deam"/>
    <property type="match status" value="1"/>
</dbReference>
<dbReference type="InterPro" id="IPR000860">
    <property type="entry name" value="HemC"/>
</dbReference>
<dbReference type="Gene3D" id="3.40.190.10">
    <property type="entry name" value="Periplasmic binding protein-like II"/>
    <property type="match status" value="2"/>
</dbReference>
<gene>
    <name evidence="8 11" type="primary">hemC</name>
    <name evidence="11" type="ORF">V4D31_03180</name>
</gene>
<evidence type="ECO:0000256" key="3">
    <source>
        <dbReference type="ARBA" id="ARBA00005638"/>
    </source>
</evidence>
<dbReference type="PRINTS" id="PR00151">
    <property type="entry name" value="PORPHBDMNASE"/>
</dbReference>
<comment type="subunit">
    <text evidence="4 8">Monomer.</text>
</comment>
<evidence type="ECO:0000256" key="5">
    <source>
        <dbReference type="ARBA" id="ARBA00022679"/>
    </source>
</evidence>
<dbReference type="KEGG" id="tob:V4D31_03180"/>
<evidence type="ECO:0000256" key="1">
    <source>
        <dbReference type="ARBA" id="ARBA00002869"/>
    </source>
</evidence>
<dbReference type="Pfam" id="PF01379">
    <property type="entry name" value="Porphobil_deam"/>
    <property type="match status" value="1"/>
</dbReference>
<dbReference type="NCBIfam" id="TIGR00212">
    <property type="entry name" value="hemC"/>
    <property type="match status" value="1"/>
</dbReference>
<feature type="modified residue" description="S-(dipyrrolylmethanemethyl)cysteine" evidence="8">
    <location>
        <position position="246"/>
    </location>
</feature>